<name>A0A8X6LVW7_TRICU</name>
<evidence type="ECO:0000313" key="3">
    <source>
        <dbReference type="Proteomes" id="UP000887116"/>
    </source>
</evidence>
<dbReference type="AlphaFoldDB" id="A0A8X6LVW7"/>
<proteinExistence type="predicted"/>
<evidence type="ECO:0000313" key="2">
    <source>
        <dbReference type="EMBL" id="GFR22597.1"/>
    </source>
</evidence>
<protein>
    <submittedName>
        <fullName evidence="2">Uncharacterized protein</fullName>
    </submittedName>
</protein>
<reference evidence="2" key="1">
    <citation type="submission" date="2020-07" db="EMBL/GenBank/DDBJ databases">
        <title>Multicomponent nature underlies the extraordinary mechanical properties of spider dragline silk.</title>
        <authorList>
            <person name="Kono N."/>
            <person name="Nakamura H."/>
            <person name="Mori M."/>
            <person name="Yoshida Y."/>
            <person name="Ohtoshi R."/>
            <person name="Malay A.D."/>
            <person name="Moran D.A.P."/>
            <person name="Tomita M."/>
            <person name="Numata K."/>
            <person name="Arakawa K."/>
        </authorList>
    </citation>
    <scope>NUCLEOTIDE SEQUENCE</scope>
</reference>
<organism evidence="2 3">
    <name type="scientific">Trichonephila clavata</name>
    <name type="common">Joro spider</name>
    <name type="synonym">Nephila clavata</name>
    <dbReference type="NCBI Taxonomy" id="2740835"/>
    <lineage>
        <taxon>Eukaryota</taxon>
        <taxon>Metazoa</taxon>
        <taxon>Ecdysozoa</taxon>
        <taxon>Arthropoda</taxon>
        <taxon>Chelicerata</taxon>
        <taxon>Arachnida</taxon>
        <taxon>Araneae</taxon>
        <taxon>Araneomorphae</taxon>
        <taxon>Entelegynae</taxon>
        <taxon>Araneoidea</taxon>
        <taxon>Nephilidae</taxon>
        <taxon>Trichonephila</taxon>
    </lineage>
</organism>
<keyword evidence="3" id="KW-1185">Reference proteome</keyword>
<comment type="caution">
    <text evidence="2">The sequence shown here is derived from an EMBL/GenBank/DDBJ whole genome shotgun (WGS) entry which is preliminary data.</text>
</comment>
<gene>
    <name evidence="2" type="ORF">TNCT_119741</name>
</gene>
<evidence type="ECO:0000256" key="1">
    <source>
        <dbReference type="SAM" id="MobiDB-lite"/>
    </source>
</evidence>
<sequence length="158" mass="18533">MQSWILELEPMIYLKSRMVFKMCKEAVQGFRKNHVFYDLQLCKFKEVHGHSSGRPSCPQSRPATLLESFSFYLRNDPKAKHNPFRPRPSSRGIKKRLPPDDLSSSHPFWRWDTLLAIVPTGFCNTHGWRRELNIRCALLFLLRKLKEAFGKSVDTLQL</sequence>
<accession>A0A8X6LVW7</accession>
<dbReference type="Proteomes" id="UP000887116">
    <property type="component" value="Unassembled WGS sequence"/>
</dbReference>
<feature type="region of interest" description="Disordered" evidence="1">
    <location>
        <begin position="77"/>
        <end position="103"/>
    </location>
</feature>
<dbReference type="EMBL" id="BMAO01008325">
    <property type="protein sequence ID" value="GFR22597.1"/>
    <property type="molecule type" value="Genomic_DNA"/>
</dbReference>